<dbReference type="Proteomes" id="UP000198802">
    <property type="component" value="Unassembled WGS sequence"/>
</dbReference>
<dbReference type="InterPro" id="IPR000813">
    <property type="entry name" value="7Fe_ferredoxin"/>
</dbReference>
<evidence type="ECO:0000256" key="10">
    <source>
        <dbReference type="ARBA" id="ARBA00023014"/>
    </source>
</evidence>
<gene>
    <name evidence="14" type="ORF">Ga0074812_104333</name>
</gene>
<feature type="domain" description="4Fe-4S ferredoxin-type" evidence="13">
    <location>
        <begin position="31"/>
        <end position="60"/>
    </location>
</feature>
<dbReference type="InterPro" id="IPR017896">
    <property type="entry name" value="4Fe4S_Fe-S-bd"/>
</dbReference>
<dbReference type="Gene3D" id="3.30.70.20">
    <property type="match status" value="1"/>
</dbReference>
<dbReference type="PROSITE" id="PS51379">
    <property type="entry name" value="4FE4S_FER_2"/>
    <property type="match status" value="1"/>
</dbReference>
<dbReference type="PANTHER" id="PTHR42859:SF2">
    <property type="entry name" value="FERREDOXIN"/>
    <property type="match status" value="1"/>
</dbReference>
<evidence type="ECO:0000256" key="2">
    <source>
        <dbReference type="ARBA" id="ARBA00003532"/>
    </source>
</evidence>
<reference evidence="15" key="1">
    <citation type="submission" date="2015-11" db="EMBL/GenBank/DDBJ databases">
        <authorList>
            <person name="Varghese N."/>
        </authorList>
    </citation>
    <scope>NUCLEOTIDE SEQUENCE [LARGE SCALE GENOMIC DNA]</scope>
    <source>
        <strain evidence="15">DSM 45899</strain>
    </source>
</reference>
<comment type="cofactor">
    <cofactor evidence="12">
        <name>[3Fe-4S] cluster</name>
        <dbReference type="ChEBI" id="CHEBI:21137"/>
    </cofactor>
    <text evidence="12">Binds 1 [3Fe-4S] cluster.</text>
</comment>
<evidence type="ECO:0000256" key="3">
    <source>
        <dbReference type="ARBA" id="ARBA00013529"/>
    </source>
</evidence>
<evidence type="ECO:0000256" key="7">
    <source>
        <dbReference type="ARBA" id="ARBA00022737"/>
    </source>
</evidence>
<evidence type="ECO:0000256" key="4">
    <source>
        <dbReference type="ARBA" id="ARBA00022448"/>
    </source>
</evidence>
<dbReference type="SUPFAM" id="SSF54862">
    <property type="entry name" value="4Fe-4S ferredoxins"/>
    <property type="match status" value="1"/>
</dbReference>
<keyword evidence="7" id="KW-0677">Repeat</keyword>
<dbReference type="Pfam" id="PF00037">
    <property type="entry name" value="Fer4"/>
    <property type="match status" value="1"/>
</dbReference>
<evidence type="ECO:0000256" key="9">
    <source>
        <dbReference type="ARBA" id="ARBA00023004"/>
    </source>
</evidence>
<dbReference type="InterPro" id="IPR050294">
    <property type="entry name" value="RnfB_subfamily"/>
</dbReference>
<evidence type="ECO:0000256" key="1">
    <source>
        <dbReference type="ARBA" id="ARBA00001966"/>
    </source>
</evidence>
<dbReference type="GO" id="GO:0051539">
    <property type="term" value="F:4 iron, 4 sulfur cluster binding"/>
    <property type="evidence" value="ECO:0007669"/>
    <property type="project" value="UniProtKB-UniRule"/>
</dbReference>
<keyword evidence="8 12" id="KW-0249">Electron transport</keyword>
<evidence type="ECO:0000259" key="13">
    <source>
        <dbReference type="PROSITE" id="PS51379"/>
    </source>
</evidence>
<dbReference type="PRINTS" id="PR00354">
    <property type="entry name" value="7FE8SFRDOXIN"/>
</dbReference>
<keyword evidence="15" id="KW-1185">Reference proteome</keyword>
<name>A0A0S4QIP9_9ACTN</name>
<organism evidence="14 15">
    <name type="scientific">Parafrankia irregularis</name>
    <dbReference type="NCBI Taxonomy" id="795642"/>
    <lineage>
        <taxon>Bacteria</taxon>
        <taxon>Bacillati</taxon>
        <taxon>Actinomycetota</taxon>
        <taxon>Actinomycetes</taxon>
        <taxon>Frankiales</taxon>
        <taxon>Frankiaceae</taxon>
        <taxon>Parafrankia</taxon>
    </lineage>
</organism>
<proteinExistence type="predicted"/>
<dbReference type="InterPro" id="IPR017900">
    <property type="entry name" value="4Fe4S_Fe_S_CS"/>
</dbReference>
<dbReference type="PANTHER" id="PTHR42859">
    <property type="entry name" value="OXIDOREDUCTASE"/>
    <property type="match status" value="1"/>
</dbReference>
<protein>
    <recommendedName>
        <fullName evidence="3 12">Ferredoxin</fullName>
    </recommendedName>
</protein>
<evidence type="ECO:0000313" key="14">
    <source>
        <dbReference type="EMBL" id="CUU55252.1"/>
    </source>
</evidence>
<keyword evidence="11 12" id="KW-0003">3Fe-4S</keyword>
<dbReference type="GO" id="GO:0009055">
    <property type="term" value="F:electron transfer activity"/>
    <property type="evidence" value="ECO:0007669"/>
    <property type="project" value="UniProtKB-UniRule"/>
</dbReference>
<keyword evidence="6 12" id="KW-0479">Metal-binding</keyword>
<comment type="function">
    <text evidence="2 12">Ferredoxins are iron-sulfur proteins that transfer electrons in a wide variety of metabolic reactions.</text>
</comment>
<dbReference type="GO" id="GO:0046872">
    <property type="term" value="F:metal ion binding"/>
    <property type="evidence" value="ECO:0007669"/>
    <property type="project" value="UniProtKB-UniRule"/>
</dbReference>
<dbReference type="InterPro" id="IPR054830">
    <property type="entry name" value="FdxA_Actino"/>
</dbReference>
<evidence type="ECO:0000256" key="11">
    <source>
        <dbReference type="ARBA" id="ARBA00023291"/>
    </source>
</evidence>
<sequence length="113" mass="11953">MPYVVTSPCIDVKDGACLDECPVDAIYEGARKLYINPNECTECGACASACPIGAIMLDLEVPKPERPFVKTDKEFFSKALPGRDEPLGDPGGAKAAGKIGVDTPFVAEFQAAE</sequence>
<dbReference type="PROSITE" id="PS00198">
    <property type="entry name" value="4FE4S_FER_1"/>
    <property type="match status" value="1"/>
</dbReference>
<evidence type="ECO:0000313" key="15">
    <source>
        <dbReference type="Proteomes" id="UP000198802"/>
    </source>
</evidence>
<evidence type="ECO:0000256" key="8">
    <source>
        <dbReference type="ARBA" id="ARBA00022982"/>
    </source>
</evidence>
<comment type="cofactor">
    <cofactor evidence="1 12">
        <name>[4Fe-4S] cluster</name>
        <dbReference type="ChEBI" id="CHEBI:49883"/>
    </cofactor>
</comment>
<dbReference type="GO" id="GO:0051538">
    <property type="term" value="F:3 iron, 4 sulfur cluster binding"/>
    <property type="evidence" value="ECO:0007669"/>
    <property type="project" value="UniProtKB-UniRule"/>
</dbReference>
<keyword evidence="9 12" id="KW-0408">Iron</keyword>
<dbReference type="AlphaFoldDB" id="A0A0S4QIP9"/>
<accession>A0A0S4QIP9</accession>
<dbReference type="RefSeq" id="WP_006540872.1">
    <property type="nucleotide sequence ID" value="NZ_FAOZ01000004.1"/>
</dbReference>
<evidence type="ECO:0000256" key="12">
    <source>
        <dbReference type="RuleBase" id="RU365098"/>
    </source>
</evidence>
<keyword evidence="10 12" id="KW-0411">Iron-sulfur</keyword>
<dbReference type="NCBIfam" id="NF045480">
    <property type="entry name" value="FdxA_Actino"/>
    <property type="match status" value="1"/>
</dbReference>
<dbReference type="EMBL" id="FAOZ01000004">
    <property type="protein sequence ID" value="CUU55252.1"/>
    <property type="molecule type" value="Genomic_DNA"/>
</dbReference>
<keyword evidence="5 12" id="KW-0004">4Fe-4S</keyword>
<keyword evidence="4 12" id="KW-0813">Transport</keyword>
<evidence type="ECO:0000256" key="6">
    <source>
        <dbReference type="ARBA" id="ARBA00022723"/>
    </source>
</evidence>
<evidence type="ECO:0000256" key="5">
    <source>
        <dbReference type="ARBA" id="ARBA00022485"/>
    </source>
</evidence>